<feature type="domain" description="DUF3592" evidence="2">
    <location>
        <begin position="43"/>
        <end position="110"/>
    </location>
</feature>
<evidence type="ECO:0000313" key="4">
    <source>
        <dbReference type="EMBL" id="PNW14743.1"/>
    </source>
</evidence>
<evidence type="ECO:0000256" key="1">
    <source>
        <dbReference type="SAM" id="Phobius"/>
    </source>
</evidence>
<reference evidence="4 5" key="1">
    <citation type="submission" date="2018-01" db="EMBL/GenBank/DDBJ databases">
        <title>Draft genome sequences of Chryseobacterium lactis NCTC11390, Chryseobacterium oncorhynchi 701B-08, and Chryseobacterium viscerum 687B-08.</title>
        <authorList>
            <person name="Jeong J.-J."/>
            <person name="Lee Y.J."/>
            <person name="Park B."/>
            <person name="Choi I.-G."/>
            <person name="Kim K.D."/>
        </authorList>
    </citation>
    <scope>NUCLEOTIDE SEQUENCE [LARGE SCALE GENOMIC DNA]</scope>
    <source>
        <strain evidence="4 5">NCTC11390</strain>
    </source>
</reference>
<proteinExistence type="predicted"/>
<name>A0A3G6RJ68_CHRLC</name>
<gene>
    <name evidence="4" type="ORF">C1637_07240</name>
    <name evidence="3" type="ORF">EG342_23210</name>
</gene>
<dbReference type="RefSeq" id="WP_103290244.1">
    <property type="nucleotide sequence ID" value="NZ_CP033924.1"/>
</dbReference>
<dbReference type="EMBL" id="CP033924">
    <property type="protein sequence ID" value="AZA84624.1"/>
    <property type="molecule type" value="Genomic_DNA"/>
</dbReference>
<dbReference type="KEGG" id="clac:EG342_23210"/>
<keyword evidence="1" id="KW-0472">Membrane</keyword>
<organism evidence="4 5">
    <name type="scientific">Chryseobacterium lactis</name>
    <dbReference type="NCBI Taxonomy" id="1241981"/>
    <lineage>
        <taxon>Bacteria</taxon>
        <taxon>Pseudomonadati</taxon>
        <taxon>Bacteroidota</taxon>
        <taxon>Flavobacteriia</taxon>
        <taxon>Flavobacteriales</taxon>
        <taxon>Weeksellaceae</taxon>
        <taxon>Chryseobacterium group</taxon>
        <taxon>Chryseobacterium</taxon>
    </lineage>
</organism>
<dbReference type="InterPro" id="IPR021994">
    <property type="entry name" value="DUF3592"/>
</dbReference>
<dbReference type="EMBL" id="PPEH01000002">
    <property type="protein sequence ID" value="PNW14743.1"/>
    <property type="molecule type" value="Genomic_DNA"/>
</dbReference>
<feature type="transmembrane region" description="Helical" evidence="1">
    <location>
        <begin position="113"/>
        <end position="137"/>
    </location>
</feature>
<keyword evidence="1" id="KW-0812">Transmembrane</keyword>
<dbReference type="AlphaFoldDB" id="A0A3G6RJ68"/>
<evidence type="ECO:0000259" key="2">
    <source>
        <dbReference type="Pfam" id="PF12158"/>
    </source>
</evidence>
<keyword evidence="1" id="KW-1133">Transmembrane helix</keyword>
<sequence>MNIIKKKIMWQYYLMLGAGLILFILALFSFKNTLSFLKTAEKVTGTVTSLREVDSDGLVYFPVFTYRAKNNIEYTYGLAEGSNPPGWSVGDTETIIYDPEDPARASLYTYFRIFAWPLIFVSVALPLLVIGGGYFIAEHYLK</sequence>
<dbReference type="Proteomes" id="UP000279972">
    <property type="component" value="Chromosome"/>
</dbReference>
<evidence type="ECO:0000313" key="6">
    <source>
        <dbReference type="Proteomes" id="UP000279972"/>
    </source>
</evidence>
<accession>A0A3G6RJ68</accession>
<dbReference type="Pfam" id="PF12158">
    <property type="entry name" value="DUF3592"/>
    <property type="match status" value="1"/>
</dbReference>
<evidence type="ECO:0000313" key="5">
    <source>
        <dbReference type="Proteomes" id="UP000236262"/>
    </source>
</evidence>
<keyword evidence="6" id="KW-1185">Reference proteome</keyword>
<protein>
    <submittedName>
        <fullName evidence="4">DUF3592 domain-containing protein</fullName>
    </submittedName>
</protein>
<reference evidence="3 6" key="2">
    <citation type="submission" date="2018-11" db="EMBL/GenBank/DDBJ databases">
        <title>Proposal to divide the Flavobacteriaceae and reorganize its genera based on Amino Acid Identity values calculated from whole genome sequences.</title>
        <authorList>
            <person name="Nicholson A.C."/>
            <person name="Gulvik C.A."/>
            <person name="Whitney A.M."/>
            <person name="Humrighouse B.W."/>
            <person name="Bell M."/>
            <person name="Holmes B."/>
            <person name="Steigerwalt A.G."/>
            <person name="Villarma A."/>
            <person name="Sheth M."/>
            <person name="Batra D."/>
            <person name="Pryor J."/>
            <person name="Bernardet J.-F."/>
            <person name="Hugo C."/>
            <person name="Kampfer P."/>
            <person name="Newman J."/>
            <person name="McQuiston J.R."/>
        </authorList>
    </citation>
    <scope>NUCLEOTIDE SEQUENCE [LARGE SCALE GENOMIC DNA]</scope>
    <source>
        <strain evidence="3 6">KC_1864</strain>
    </source>
</reference>
<dbReference type="OrthoDB" id="954824at2"/>
<dbReference type="Proteomes" id="UP000236262">
    <property type="component" value="Unassembled WGS sequence"/>
</dbReference>
<evidence type="ECO:0000313" key="3">
    <source>
        <dbReference type="EMBL" id="AZA84624.1"/>
    </source>
</evidence>
<feature type="transmembrane region" description="Helical" evidence="1">
    <location>
        <begin position="12"/>
        <end position="30"/>
    </location>
</feature>